<evidence type="ECO:0000256" key="3">
    <source>
        <dbReference type="ARBA" id="ARBA00022741"/>
    </source>
</evidence>
<evidence type="ECO:0000256" key="2">
    <source>
        <dbReference type="ARBA" id="ARBA00022448"/>
    </source>
</evidence>
<dbReference type="Proteomes" id="UP000486602">
    <property type="component" value="Unassembled WGS sequence"/>
</dbReference>
<evidence type="ECO:0008006" key="7">
    <source>
        <dbReference type="Google" id="ProtNLM"/>
    </source>
</evidence>
<dbReference type="Gene3D" id="3.40.50.300">
    <property type="entry name" value="P-loop containing nucleotide triphosphate hydrolases"/>
    <property type="match status" value="1"/>
</dbReference>
<dbReference type="SUPFAM" id="SSF52540">
    <property type="entry name" value="P-loop containing nucleoside triphosphate hydrolases"/>
    <property type="match status" value="1"/>
</dbReference>
<evidence type="ECO:0000313" key="5">
    <source>
        <dbReference type="EMBL" id="NEN24659.1"/>
    </source>
</evidence>
<keyword evidence="4" id="KW-0067">ATP-binding</keyword>
<protein>
    <recommendedName>
        <fullName evidence="7">ABC transporter ATP-binding protein</fullName>
    </recommendedName>
</protein>
<organism evidence="5 6">
    <name type="scientific">Cryomorpha ignava</name>
    <dbReference type="NCBI Taxonomy" id="101383"/>
    <lineage>
        <taxon>Bacteria</taxon>
        <taxon>Pseudomonadati</taxon>
        <taxon>Bacteroidota</taxon>
        <taxon>Flavobacteriia</taxon>
        <taxon>Flavobacteriales</taxon>
        <taxon>Cryomorphaceae</taxon>
        <taxon>Cryomorpha</taxon>
    </lineage>
</organism>
<name>A0A7K3WSJ1_9FLAO</name>
<evidence type="ECO:0000256" key="4">
    <source>
        <dbReference type="ARBA" id="ARBA00022840"/>
    </source>
</evidence>
<reference evidence="5 6" key="1">
    <citation type="submission" date="2020-02" db="EMBL/GenBank/DDBJ databases">
        <title>Out from the shadows clarifying the taxonomy of the family Cryomorphaceae and related taxa by utilizing the GTDB taxonomic framework.</title>
        <authorList>
            <person name="Bowman J.P."/>
        </authorList>
    </citation>
    <scope>NUCLEOTIDE SEQUENCE [LARGE SCALE GENOMIC DNA]</scope>
    <source>
        <strain evidence="5 6">QSSC 1-22</strain>
    </source>
</reference>
<gene>
    <name evidence="5" type="ORF">G3O08_14220</name>
</gene>
<evidence type="ECO:0000256" key="1">
    <source>
        <dbReference type="ARBA" id="ARBA00005417"/>
    </source>
</evidence>
<dbReference type="GO" id="GO:0005524">
    <property type="term" value="F:ATP binding"/>
    <property type="evidence" value="ECO:0007669"/>
    <property type="project" value="UniProtKB-KW"/>
</dbReference>
<dbReference type="AlphaFoldDB" id="A0A7K3WSJ1"/>
<sequence>MEKESFWIIPSFAQLWDEPFANLDPSTQMRISSVIEKQKENGRTSIISSHDLHHIYEVCERIIILDRGRVIKDSLRKGTSCEELFAYFGVTS</sequence>
<dbReference type="InterPro" id="IPR027417">
    <property type="entry name" value="P-loop_NTPase"/>
</dbReference>
<keyword evidence="6" id="KW-1185">Reference proteome</keyword>
<dbReference type="InterPro" id="IPR050763">
    <property type="entry name" value="ABC_transporter_ATP-binding"/>
</dbReference>
<comment type="similarity">
    <text evidence="1">Belongs to the ABC transporter superfamily.</text>
</comment>
<comment type="caution">
    <text evidence="5">The sequence shown here is derived from an EMBL/GenBank/DDBJ whole genome shotgun (WGS) entry which is preliminary data.</text>
</comment>
<dbReference type="PANTHER" id="PTHR42711:SF5">
    <property type="entry name" value="ABC TRANSPORTER ATP-BINDING PROTEIN NATA"/>
    <property type="match status" value="1"/>
</dbReference>
<dbReference type="RefSeq" id="WP_163286051.1">
    <property type="nucleotide sequence ID" value="NZ_JAAGVY010000030.1"/>
</dbReference>
<keyword evidence="2" id="KW-0813">Transport</keyword>
<evidence type="ECO:0000313" key="6">
    <source>
        <dbReference type="Proteomes" id="UP000486602"/>
    </source>
</evidence>
<dbReference type="EMBL" id="JAAGVY010000030">
    <property type="protein sequence ID" value="NEN24659.1"/>
    <property type="molecule type" value="Genomic_DNA"/>
</dbReference>
<accession>A0A7K3WSJ1</accession>
<proteinExistence type="inferred from homology"/>
<keyword evidence="3" id="KW-0547">Nucleotide-binding</keyword>
<dbReference type="PANTHER" id="PTHR42711">
    <property type="entry name" value="ABC TRANSPORTER ATP-BINDING PROTEIN"/>
    <property type="match status" value="1"/>
</dbReference>